<reference evidence="6 7" key="1">
    <citation type="submission" date="2017-10" db="EMBL/GenBank/DDBJ databases">
        <title>Novel microbial diversity and functional potential in the marine mammal oral microbiome.</title>
        <authorList>
            <person name="Dudek N.K."/>
            <person name="Sun C.L."/>
            <person name="Burstein D."/>
            <person name="Kantor R.S."/>
            <person name="Aliaga Goltsman D.S."/>
            <person name="Bik E.M."/>
            <person name="Thomas B.C."/>
            <person name="Banfield J.F."/>
            <person name="Relman D.A."/>
        </authorList>
    </citation>
    <scope>NUCLEOTIDE SEQUENCE [LARGE SCALE GENOMIC DNA]</scope>
    <source>
        <strain evidence="6">DOLJORAL78_47_16</strain>
    </source>
</reference>
<dbReference type="Pfam" id="PF00196">
    <property type="entry name" value="GerE"/>
    <property type="match status" value="1"/>
</dbReference>
<gene>
    <name evidence="6" type="ORF">CSA56_08960</name>
</gene>
<dbReference type="EMBL" id="PDSK01000092">
    <property type="protein sequence ID" value="PIE34036.1"/>
    <property type="molecule type" value="Genomic_DNA"/>
</dbReference>
<feature type="domain" description="HTH luxR-type" evidence="4">
    <location>
        <begin position="155"/>
        <end position="220"/>
    </location>
</feature>
<dbReference type="InterPro" id="IPR058245">
    <property type="entry name" value="NreC/VraR/RcsB-like_REC"/>
</dbReference>
<organism evidence="6 7">
    <name type="scientific">candidate division KSB3 bacterium</name>
    <dbReference type="NCBI Taxonomy" id="2044937"/>
    <lineage>
        <taxon>Bacteria</taxon>
        <taxon>candidate division KSB3</taxon>
    </lineage>
</organism>
<name>A0A2G6KEC5_9BACT</name>
<keyword evidence="2 6" id="KW-0238">DNA-binding</keyword>
<evidence type="ECO:0000256" key="1">
    <source>
        <dbReference type="ARBA" id="ARBA00022553"/>
    </source>
</evidence>
<evidence type="ECO:0000259" key="4">
    <source>
        <dbReference type="PROSITE" id="PS50043"/>
    </source>
</evidence>
<evidence type="ECO:0000313" key="6">
    <source>
        <dbReference type="EMBL" id="PIE34036.1"/>
    </source>
</evidence>
<dbReference type="InterPro" id="IPR016032">
    <property type="entry name" value="Sig_transdc_resp-reg_C-effctor"/>
</dbReference>
<evidence type="ECO:0000259" key="5">
    <source>
        <dbReference type="PROSITE" id="PS50110"/>
    </source>
</evidence>
<dbReference type="CDD" id="cd06170">
    <property type="entry name" value="LuxR_C_like"/>
    <property type="match status" value="1"/>
</dbReference>
<dbReference type="InterPro" id="IPR011006">
    <property type="entry name" value="CheY-like_superfamily"/>
</dbReference>
<dbReference type="Proteomes" id="UP000230821">
    <property type="component" value="Unassembled WGS sequence"/>
</dbReference>
<dbReference type="PANTHER" id="PTHR43214">
    <property type="entry name" value="TWO-COMPONENT RESPONSE REGULATOR"/>
    <property type="match status" value="1"/>
</dbReference>
<dbReference type="SUPFAM" id="SSF46894">
    <property type="entry name" value="C-terminal effector domain of the bipartite response regulators"/>
    <property type="match status" value="1"/>
</dbReference>
<protein>
    <submittedName>
        <fullName evidence="6">DNA-binding response regulator</fullName>
    </submittedName>
</protein>
<dbReference type="SMART" id="SM00448">
    <property type="entry name" value="REC"/>
    <property type="match status" value="1"/>
</dbReference>
<feature type="modified residue" description="4-aspartylphosphate" evidence="3">
    <location>
        <position position="57"/>
    </location>
</feature>
<feature type="domain" description="Response regulatory" evidence="5">
    <location>
        <begin position="5"/>
        <end position="122"/>
    </location>
</feature>
<evidence type="ECO:0000256" key="2">
    <source>
        <dbReference type="ARBA" id="ARBA00023125"/>
    </source>
</evidence>
<keyword evidence="1 3" id="KW-0597">Phosphoprotein</keyword>
<dbReference type="InterPro" id="IPR039420">
    <property type="entry name" value="WalR-like"/>
</dbReference>
<dbReference type="SMART" id="SM00421">
    <property type="entry name" value="HTH_LUXR"/>
    <property type="match status" value="1"/>
</dbReference>
<dbReference type="PRINTS" id="PR00038">
    <property type="entry name" value="HTHLUXR"/>
</dbReference>
<evidence type="ECO:0000313" key="7">
    <source>
        <dbReference type="Proteomes" id="UP000230821"/>
    </source>
</evidence>
<dbReference type="PROSITE" id="PS50110">
    <property type="entry name" value="RESPONSE_REGULATORY"/>
    <property type="match status" value="1"/>
</dbReference>
<comment type="caution">
    <text evidence="6">The sequence shown here is derived from an EMBL/GenBank/DDBJ whole genome shotgun (WGS) entry which is preliminary data.</text>
</comment>
<sequence>MEKVRILLVDDQKLFVESLKTVIETRSDDIEVVGLAHNGEDAVKLVRKLHPDIALMDVRMPIMDGVEATRIICQKYPKTQVIMLTTYDDEVYVHDALSRGAVGYLLKETQPSNLIMSILAVKEGSVLISPIVAKKLVKQLDHPASSLSPTGRTFPTPWLDDLTKREKEVLLLLAKGHNNKMIAEKLSIEEQTVRNHVSMIYSKIGVHDRIEVMLLVNKMNIQ</sequence>
<dbReference type="GO" id="GO:0000160">
    <property type="term" value="P:phosphorelay signal transduction system"/>
    <property type="evidence" value="ECO:0007669"/>
    <property type="project" value="InterPro"/>
</dbReference>
<dbReference type="PANTHER" id="PTHR43214:SF43">
    <property type="entry name" value="TWO-COMPONENT RESPONSE REGULATOR"/>
    <property type="match status" value="1"/>
</dbReference>
<dbReference type="CDD" id="cd17535">
    <property type="entry name" value="REC_NarL-like"/>
    <property type="match status" value="1"/>
</dbReference>
<dbReference type="GO" id="GO:0003677">
    <property type="term" value="F:DNA binding"/>
    <property type="evidence" value="ECO:0007669"/>
    <property type="project" value="UniProtKB-KW"/>
</dbReference>
<dbReference type="SUPFAM" id="SSF52172">
    <property type="entry name" value="CheY-like"/>
    <property type="match status" value="1"/>
</dbReference>
<proteinExistence type="predicted"/>
<dbReference type="InterPro" id="IPR000792">
    <property type="entry name" value="Tscrpt_reg_LuxR_C"/>
</dbReference>
<dbReference type="InterPro" id="IPR001789">
    <property type="entry name" value="Sig_transdc_resp-reg_receiver"/>
</dbReference>
<dbReference type="AlphaFoldDB" id="A0A2G6KEC5"/>
<evidence type="ECO:0000256" key="3">
    <source>
        <dbReference type="PROSITE-ProRule" id="PRU00169"/>
    </source>
</evidence>
<dbReference type="Pfam" id="PF00072">
    <property type="entry name" value="Response_reg"/>
    <property type="match status" value="1"/>
</dbReference>
<dbReference type="Gene3D" id="3.40.50.2300">
    <property type="match status" value="1"/>
</dbReference>
<dbReference type="PROSITE" id="PS50043">
    <property type="entry name" value="HTH_LUXR_2"/>
    <property type="match status" value="1"/>
</dbReference>
<dbReference type="GO" id="GO:0006355">
    <property type="term" value="P:regulation of DNA-templated transcription"/>
    <property type="evidence" value="ECO:0007669"/>
    <property type="project" value="InterPro"/>
</dbReference>
<accession>A0A2G6KEC5</accession>